<accession>A0A1H0GQP8</accession>
<dbReference type="SMART" id="SM00855">
    <property type="entry name" value="PGAM"/>
    <property type="match status" value="1"/>
</dbReference>
<dbReference type="InterPro" id="IPR051021">
    <property type="entry name" value="Mito_Ser/Thr_phosphatase"/>
</dbReference>
<dbReference type="PANTHER" id="PTHR20935">
    <property type="entry name" value="PHOSPHOGLYCERATE MUTASE-RELATED"/>
    <property type="match status" value="1"/>
</dbReference>
<sequence length="222" mass="24666">MAELFVIRHAQASFGTADYDRLSELGHRQSRALGEALAERGLRPDAVVIGSLRRHRETLDGILAGLGMSLEPEIHDGLNEFDFTGLLNARFRNTPAPENMHTERKSHFRTLRDTVLAWQRGEIDTPPETWEEFTARVDSARATLVKPDARQVLAVSSGGPIGQLVATTLGTPPGQQIELQLQTRNCGVSRFVYSPRGAFYFHGFNETPHITAANEKELLTYS</sequence>
<dbReference type="CDD" id="cd07067">
    <property type="entry name" value="HP_PGM_like"/>
    <property type="match status" value="1"/>
</dbReference>
<dbReference type="Proteomes" id="UP000324252">
    <property type="component" value="Unassembled WGS sequence"/>
</dbReference>
<dbReference type="AlphaFoldDB" id="A0A1H0GQP8"/>
<dbReference type="SUPFAM" id="SSF53254">
    <property type="entry name" value="Phosphoglycerate mutase-like"/>
    <property type="match status" value="1"/>
</dbReference>
<dbReference type="OrthoDB" id="280692at2"/>
<evidence type="ECO:0000313" key="3">
    <source>
        <dbReference type="Proteomes" id="UP000324252"/>
    </source>
</evidence>
<keyword evidence="3" id="KW-1185">Reference proteome</keyword>
<gene>
    <name evidence="2" type="ORF">SAMN05444142_102339</name>
</gene>
<protein>
    <submittedName>
        <fullName evidence="2">Broad specificity phosphatase PhoE</fullName>
    </submittedName>
</protein>
<proteinExistence type="predicted"/>
<keyword evidence="1" id="KW-0378">Hydrolase</keyword>
<reference evidence="2 3" key="1">
    <citation type="submission" date="2016-11" db="EMBL/GenBank/DDBJ databases">
        <authorList>
            <person name="Varghese N."/>
            <person name="Submissions S."/>
        </authorList>
    </citation>
    <scope>NUCLEOTIDE SEQUENCE [LARGE SCALE GENOMIC DNA]</scope>
    <source>
        <strain evidence="2 3">DSM 29620</strain>
    </source>
</reference>
<dbReference type="Pfam" id="PF00300">
    <property type="entry name" value="His_Phos_1"/>
    <property type="match status" value="1"/>
</dbReference>
<evidence type="ECO:0000256" key="1">
    <source>
        <dbReference type="ARBA" id="ARBA00022801"/>
    </source>
</evidence>
<dbReference type="GO" id="GO:0016787">
    <property type="term" value="F:hydrolase activity"/>
    <property type="evidence" value="ECO:0007669"/>
    <property type="project" value="UniProtKB-KW"/>
</dbReference>
<dbReference type="InterPro" id="IPR013078">
    <property type="entry name" value="His_Pase_superF_clade-1"/>
</dbReference>
<dbReference type="PANTHER" id="PTHR20935:SF0">
    <property type="entry name" value="SERINE_THREONINE-PROTEIN PHOSPHATASE PGAM5, MITOCHONDRIAL"/>
    <property type="match status" value="1"/>
</dbReference>
<organism evidence="2 3">
    <name type="scientific">Lutimaribacter pacificus</name>
    <dbReference type="NCBI Taxonomy" id="391948"/>
    <lineage>
        <taxon>Bacteria</taxon>
        <taxon>Pseudomonadati</taxon>
        <taxon>Pseudomonadota</taxon>
        <taxon>Alphaproteobacteria</taxon>
        <taxon>Rhodobacterales</taxon>
        <taxon>Roseobacteraceae</taxon>
        <taxon>Lutimaribacter</taxon>
    </lineage>
</organism>
<dbReference type="RefSeq" id="WP_149788002.1">
    <property type="nucleotide sequence ID" value="NZ_FNIO01000003.1"/>
</dbReference>
<dbReference type="Gene3D" id="3.40.50.1240">
    <property type="entry name" value="Phosphoglycerate mutase-like"/>
    <property type="match status" value="1"/>
</dbReference>
<name>A0A1H0GQP8_9RHOB</name>
<dbReference type="InterPro" id="IPR029033">
    <property type="entry name" value="His_PPase_superfam"/>
</dbReference>
<dbReference type="EMBL" id="FQZZ01000002">
    <property type="protein sequence ID" value="SHJ90800.1"/>
    <property type="molecule type" value="Genomic_DNA"/>
</dbReference>
<evidence type="ECO:0000313" key="2">
    <source>
        <dbReference type="EMBL" id="SHJ90800.1"/>
    </source>
</evidence>